<feature type="domain" description="Tc1-like transposase DDE" evidence="1">
    <location>
        <begin position="151"/>
        <end position="224"/>
    </location>
</feature>
<dbReference type="InterPro" id="IPR038717">
    <property type="entry name" value="Tc1-like_DDE_dom"/>
</dbReference>
<dbReference type="Pfam" id="PF13565">
    <property type="entry name" value="HTH_32"/>
    <property type="match status" value="1"/>
</dbReference>
<dbReference type="AlphaFoldDB" id="A0A0L0UNY6"/>
<gene>
    <name evidence="2" type="ORF">PSTG_17749</name>
</gene>
<organism evidence="2 3">
    <name type="scientific">Puccinia striiformis f. sp. tritici PST-78</name>
    <dbReference type="NCBI Taxonomy" id="1165861"/>
    <lineage>
        <taxon>Eukaryota</taxon>
        <taxon>Fungi</taxon>
        <taxon>Dikarya</taxon>
        <taxon>Basidiomycota</taxon>
        <taxon>Pucciniomycotina</taxon>
        <taxon>Pucciniomycetes</taxon>
        <taxon>Pucciniales</taxon>
        <taxon>Pucciniaceae</taxon>
        <taxon>Puccinia</taxon>
    </lineage>
</organism>
<dbReference type="GO" id="GO:0003676">
    <property type="term" value="F:nucleic acid binding"/>
    <property type="evidence" value="ECO:0007669"/>
    <property type="project" value="InterPro"/>
</dbReference>
<dbReference type="InterPro" id="IPR009057">
    <property type="entry name" value="Homeodomain-like_sf"/>
</dbReference>
<dbReference type="EMBL" id="AJIL01000852">
    <property type="protein sequence ID" value="KNE88812.1"/>
    <property type="molecule type" value="Genomic_DNA"/>
</dbReference>
<keyword evidence="3" id="KW-1185">Reference proteome</keyword>
<feature type="domain" description="Tc1-like transposase DDE" evidence="1">
    <location>
        <begin position="236"/>
        <end position="368"/>
    </location>
</feature>
<dbReference type="Gene3D" id="3.30.420.10">
    <property type="entry name" value="Ribonuclease H-like superfamily/Ribonuclease H"/>
    <property type="match status" value="1"/>
</dbReference>
<evidence type="ECO:0000313" key="2">
    <source>
        <dbReference type="EMBL" id="KNE88812.1"/>
    </source>
</evidence>
<dbReference type="Proteomes" id="UP000054564">
    <property type="component" value="Unassembled WGS sequence"/>
</dbReference>
<evidence type="ECO:0000313" key="3">
    <source>
        <dbReference type="Proteomes" id="UP000054564"/>
    </source>
</evidence>
<dbReference type="Pfam" id="PF13358">
    <property type="entry name" value="DDE_3"/>
    <property type="match status" value="2"/>
</dbReference>
<reference evidence="3" key="1">
    <citation type="submission" date="2014-03" db="EMBL/GenBank/DDBJ databases">
        <title>The Genome Sequence of Puccinia striiformis f. sp. tritici PST-78.</title>
        <authorList>
            <consortium name="The Broad Institute Genome Sequencing Platform"/>
            <person name="Cuomo C."/>
            <person name="Hulbert S."/>
            <person name="Chen X."/>
            <person name="Walker B."/>
            <person name="Young S.K."/>
            <person name="Zeng Q."/>
            <person name="Gargeya S."/>
            <person name="Fitzgerald M."/>
            <person name="Haas B."/>
            <person name="Abouelleil A."/>
            <person name="Alvarado L."/>
            <person name="Arachchi H.M."/>
            <person name="Berlin A.M."/>
            <person name="Chapman S.B."/>
            <person name="Goldberg J."/>
            <person name="Griggs A."/>
            <person name="Gujja S."/>
            <person name="Hansen M."/>
            <person name="Howarth C."/>
            <person name="Imamovic A."/>
            <person name="Larimer J."/>
            <person name="McCowan C."/>
            <person name="Montmayeur A."/>
            <person name="Murphy C."/>
            <person name="Neiman D."/>
            <person name="Pearson M."/>
            <person name="Priest M."/>
            <person name="Roberts A."/>
            <person name="Saif S."/>
            <person name="Shea T."/>
            <person name="Sisk P."/>
            <person name="Sykes S."/>
            <person name="Wortman J."/>
            <person name="Nusbaum C."/>
            <person name="Birren B."/>
        </authorList>
    </citation>
    <scope>NUCLEOTIDE SEQUENCE [LARGE SCALE GENOMIC DNA]</scope>
    <source>
        <strain evidence="3">race PST-78</strain>
    </source>
</reference>
<dbReference type="STRING" id="1165861.A0A0L0UNY6"/>
<evidence type="ECO:0000259" key="1">
    <source>
        <dbReference type="Pfam" id="PF13358"/>
    </source>
</evidence>
<protein>
    <recommendedName>
        <fullName evidence="1">Tc1-like transposase DDE domain-containing protein</fullName>
    </recommendedName>
</protein>
<dbReference type="InterPro" id="IPR036397">
    <property type="entry name" value="RNaseH_sf"/>
</dbReference>
<dbReference type="OrthoDB" id="2506496at2759"/>
<name>A0A0L0UNY6_9BASI</name>
<proteinExistence type="predicted"/>
<accession>A0A0L0UNY6</accession>
<dbReference type="SUPFAM" id="SSF46689">
    <property type="entry name" value="Homeodomain-like"/>
    <property type="match status" value="1"/>
</dbReference>
<dbReference type="PANTHER" id="PTHR46564:SF1">
    <property type="entry name" value="TRANSPOSASE"/>
    <property type="match status" value="1"/>
</dbReference>
<sequence>MGYRKYSAKIKYAAVIASINGKNLSQINKSLAASISSDSISRWRKLYERTRAVVCNPQTYRTRGRPFELNDEDLAFIREMIDDKPTVYLDEIQRALTEEHGITVSLSTISNTLHLRLHLSKKTIRTVHPRQDPEQRADYVSRIGCIQSSCLVFTDECGVSLEVVARKTGWALVGKRTPRVPRERSTHGYNIIPAISTTGLVAHMVQEETVERFDFEYFLEHILLPSMNPYPAPRNECGVSLEVVARKTGWALVGKRTPRVPRERSTHGYNIIPAISTTGLVAHMVQEETVERFDFEYFLEHILLPSMNPYPAPRSVLVLDNAQIHHNGRVAQLVEEQGCLIQYLPPYSPDLNPIEKGFSVYKSVLRRNEDLLTGGEEDYEVIEAFVSWVFTGDLIRHLFRGSGYDC</sequence>
<comment type="caution">
    <text evidence="2">The sequence shown here is derived from an EMBL/GenBank/DDBJ whole genome shotgun (WGS) entry which is preliminary data.</text>
</comment>
<dbReference type="PANTHER" id="PTHR46564">
    <property type="entry name" value="TRANSPOSASE"/>
    <property type="match status" value="1"/>
</dbReference>